<protein>
    <recommendedName>
        <fullName evidence="5">ABC-2 type transport system permease protein</fullName>
    </recommendedName>
</protein>
<proteinExistence type="predicted"/>
<feature type="transmembrane region" description="Helical" evidence="2">
    <location>
        <begin position="89"/>
        <end position="109"/>
    </location>
</feature>
<dbReference type="AlphaFoldDB" id="M0NFM5"/>
<keyword evidence="2" id="KW-1133">Transmembrane helix</keyword>
<gene>
    <name evidence="3" type="ORF">C451_02794</name>
</gene>
<keyword evidence="4" id="KW-1185">Reference proteome</keyword>
<evidence type="ECO:0000256" key="1">
    <source>
        <dbReference type="SAM" id="MobiDB-lite"/>
    </source>
</evidence>
<evidence type="ECO:0008006" key="5">
    <source>
        <dbReference type="Google" id="ProtNLM"/>
    </source>
</evidence>
<feature type="transmembrane region" description="Helical" evidence="2">
    <location>
        <begin position="447"/>
        <end position="468"/>
    </location>
</feature>
<keyword evidence="2" id="KW-0812">Transmembrane</keyword>
<feature type="transmembrane region" description="Helical" evidence="2">
    <location>
        <begin position="522"/>
        <end position="543"/>
    </location>
</feature>
<name>M0NFM5_9EURY</name>
<dbReference type="eggNOG" id="arCOG06311">
    <property type="taxonomic scope" value="Archaea"/>
</dbReference>
<reference evidence="3 4" key="1">
    <citation type="journal article" date="2014" name="PLoS Genet.">
        <title>Phylogenetically driven sequencing of extremely halophilic archaea reveals strategies for static and dynamic osmo-response.</title>
        <authorList>
            <person name="Becker E.A."/>
            <person name="Seitzer P.M."/>
            <person name="Tritt A."/>
            <person name="Larsen D."/>
            <person name="Krusor M."/>
            <person name="Yao A.I."/>
            <person name="Wu D."/>
            <person name="Madern D."/>
            <person name="Eisen J.A."/>
            <person name="Darling A.E."/>
            <person name="Facciotti M.T."/>
        </authorList>
    </citation>
    <scope>NUCLEOTIDE SEQUENCE [LARGE SCALE GENOMIC DNA]</scope>
    <source>
        <strain evidence="3 4">JCM 13552</strain>
    </source>
</reference>
<feature type="transmembrane region" description="Helical" evidence="2">
    <location>
        <begin position="375"/>
        <end position="396"/>
    </location>
</feature>
<dbReference type="Proteomes" id="UP000011680">
    <property type="component" value="Unassembled WGS sequence"/>
</dbReference>
<feature type="transmembrane region" description="Helical" evidence="2">
    <location>
        <begin position="115"/>
        <end position="143"/>
    </location>
</feature>
<evidence type="ECO:0000313" key="3">
    <source>
        <dbReference type="EMBL" id="EMA56353.1"/>
    </source>
</evidence>
<keyword evidence="2" id="KW-0472">Membrane</keyword>
<feature type="transmembrane region" description="Helical" evidence="2">
    <location>
        <begin position="155"/>
        <end position="173"/>
    </location>
</feature>
<feature type="transmembrane region" description="Helical" evidence="2">
    <location>
        <begin position="402"/>
        <end position="426"/>
    </location>
</feature>
<sequence>MTAFGLAFPALLITGGIVLFADAIPEIETIPLSNGIRGTIGLFWLFGVFLIGMRTASARTHIEAEPLMLTSVSARTVAGGLVVAETLRVLTYLSLYTLLATGIAVILLGSLPSLVLIPATAVLFAVTAVVAGSVCGYAVAWLVATSRFVARHKTVLGGTAAVLLMGVYFLFLYPQLGIVSQSSLGWLPIAWLTDFAAIGSPLQGSSIRAGGAVLTSLFVLIAGGLIIERETIAFWYTDPVSPDSGEATDNLDSPSDGTESSRRDALAASVTPLVIPRLVARPTRRVAEWTLLRTRREPNRLTFVLTPLLAIGGSLLGSYADSLTLLAAPAAAIVLAWLAGALFALNPLGDEGVVLPATLTAVSGKQYVRGLMTPGLVFGFPIVVVITAIAGVFSPYTLSQRIGLVVLGGFLTCVAVGTTPAIGMALPRFSAISIGQSDDVLPPRISATLIHFGLIGIPGSALVMLLLVPEIARGALAVLVGTVPAFILSVFGSSGGAFASVASGFREIGDMVRAFGLIEFRIGGIIVLVLGGIVAATVLYRHAIRRFDRYSLD</sequence>
<feature type="transmembrane region" description="Helical" evidence="2">
    <location>
        <begin position="474"/>
        <end position="501"/>
    </location>
</feature>
<evidence type="ECO:0000256" key="2">
    <source>
        <dbReference type="SAM" id="Phobius"/>
    </source>
</evidence>
<evidence type="ECO:0000313" key="4">
    <source>
        <dbReference type="Proteomes" id="UP000011680"/>
    </source>
</evidence>
<organism evidence="3 4">
    <name type="scientific">Halococcus thailandensis JCM 13552</name>
    <dbReference type="NCBI Taxonomy" id="1227457"/>
    <lineage>
        <taxon>Archaea</taxon>
        <taxon>Methanobacteriati</taxon>
        <taxon>Methanobacteriota</taxon>
        <taxon>Stenosarchaea group</taxon>
        <taxon>Halobacteria</taxon>
        <taxon>Halobacteriales</taxon>
        <taxon>Halococcaceae</taxon>
        <taxon>Halococcus</taxon>
    </lineage>
</organism>
<feature type="transmembrane region" description="Helical" evidence="2">
    <location>
        <begin position="36"/>
        <end position="53"/>
    </location>
</feature>
<dbReference type="STRING" id="1227457.C451_02794"/>
<feature type="region of interest" description="Disordered" evidence="1">
    <location>
        <begin position="243"/>
        <end position="265"/>
    </location>
</feature>
<dbReference type="EMBL" id="AOMF01000062">
    <property type="protein sequence ID" value="EMA56353.1"/>
    <property type="molecule type" value="Genomic_DNA"/>
</dbReference>
<comment type="caution">
    <text evidence="3">The sequence shown here is derived from an EMBL/GenBank/DDBJ whole genome shotgun (WGS) entry which is preliminary data.</text>
</comment>
<accession>M0NFM5</accession>
<feature type="transmembrane region" description="Helical" evidence="2">
    <location>
        <begin position="209"/>
        <end position="227"/>
    </location>
</feature>
<dbReference type="PATRIC" id="fig|1227457.3.peg.487"/>
<feature type="transmembrane region" description="Helical" evidence="2">
    <location>
        <begin position="326"/>
        <end position="345"/>
    </location>
</feature>